<dbReference type="PROSITE" id="PS00139">
    <property type="entry name" value="THIOL_PROTEASE_CYS"/>
    <property type="match status" value="1"/>
</dbReference>
<dbReference type="Gene3D" id="3.20.20.80">
    <property type="entry name" value="Glycosidases"/>
    <property type="match status" value="1"/>
</dbReference>
<organism evidence="8 9">
    <name type="scientific">Effrenium voratum</name>
    <dbReference type="NCBI Taxonomy" id="2562239"/>
    <lineage>
        <taxon>Eukaryota</taxon>
        <taxon>Sar</taxon>
        <taxon>Alveolata</taxon>
        <taxon>Dinophyceae</taxon>
        <taxon>Suessiales</taxon>
        <taxon>Symbiodiniaceae</taxon>
        <taxon>Effrenium</taxon>
    </lineage>
</organism>
<reference evidence="8" key="1">
    <citation type="submission" date="2023-08" db="EMBL/GenBank/DDBJ databases">
        <authorList>
            <person name="Chen Y."/>
            <person name="Shah S."/>
            <person name="Dougan E. K."/>
            <person name="Thang M."/>
            <person name="Chan C."/>
        </authorList>
    </citation>
    <scope>NUCLEOTIDE SEQUENCE</scope>
</reference>
<name>A0AA36J4C4_9DINO</name>
<dbReference type="SUPFAM" id="SSF54001">
    <property type="entry name" value="Cysteine proteinases"/>
    <property type="match status" value="1"/>
</dbReference>
<comment type="caution">
    <text evidence="8">The sequence shown here is derived from an EMBL/GenBank/DDBJ whole genome shotgun (WGS) entry which is preliminary data.</text>
</comment>
<keyword evidence="9" id="KW-1185">Reference proteome</keyword>
<protein>
    <recommendedName>
        <fullName evidence="7">Calpain catalytic domain-containing protein</fullName>
    </recommendedName>
</protein>
<dbReference type="Proteomes" id="UP001178507">
    <property type="component" value="Unassembled WGS sequence"/>
</dbReference>
<dbReference type="Pfam" id="PF00648">
    <property type="entry name" value="Peptidase_C2"/>
    <property type="match status" value="2"/>
</dbReference>
<comment type="similarity">
    <text evidence="1">Belongs to the peptidase C2 family.</text>
</comment>
<dbReference type="Gene3D" id="3.90.70.10">
    <property type="entry name" value="Cysteine proteinases"/>
    <property type="match status" value="1"/>
</dbReference>
<dbReference type="InterPro" id="IPR008979">
    <property type="entry name" value="Galactose-bd-like_sf"/>
</dbReference>
<dbReference type="SUPFAM" id="SSF49785">
    <property type="entry name" value="Galactose-binding domain-like"/>
    <property type="match status" value="1"/>
</dbReference>
<dbReference type="GO" id="GO:0004553">
    <property type="term" value="F:hydrolase activity, hydrolyzing O-glycosyl compounds"/>
    <property type="evidence" value="ECO:0007669"/>
    <property type="project" value="InterPro"/>
</dbReference>
<keyword evidence="3" id="KW-0378">Hydrolase</keyword>
<keyword evidence="4" id="KW-0788">Thiol protease</keyword>
<evidence type="ECO:0000313" key="8">
    <source>
        <dbReference type="EMBL" id="CAJ1398308.1"/>
    </source>
</evidence>
<evidence type="ECO:0000259" key="7">
    <source>
        <dbReference type="PROSITE" id="PS50203"/>
    </source>
</evidence>
<dbReference type="PANTHER" id="PTHR10183">
    <property type="entry name" value="CALPAIN"/>
    <property type="match status" value="1"/>
</dbReference>
<evidence type="ECO:0000256" key="4">
    <source>
        <dbReference type="ARBA" id="ARBA00022807"/>
    </source>
</evidence>
<comment type="caution">
    <text evidence="6">Lacks conserved residue(s) required for the propagation of feature annotation.</text>
</comment>
<dbReference type="GO" id="GO:0005975">
    <property type="term" value="P:carbohydrate metabolic process"/>
    <property type="evidence" value="ECO:0007669"/>
    <property type="project" value="InterPro"/>
</dbReference>
<dbReference type="SUPFAM" id="SSF51445">
    <property type="entry name" value="(Trans)glycosidases"/>
    <property type="match status" value="1"/>
</dbReference>
<dbReference type="GO" id="GO:0006508">
    <property type="term" value="P:proteolysis"/>
    <property type="evidence" value="ECO:0007669"/>
    <property type="project" value="UniProtKB-KW"/>
</dbReference>
<feature type="active site" evidence="5">
    <location>
        <position position="107"/>
    </location>
</feature>
<feature type="domain" description="Calpain catalytic" evidence="7">
    <location>
        <begin position="41"/>
        <end position="235"/>
    </location>
</feature>
<proteinExistence type="inferred from homology"/>
<evidence type="ECO:0000256" key="5">
    <source>
        <dbReference type="PIRSR" id="PIRSR622684-1"/>
    </source>
</evidence>
<dbReference type="InterPro" id="IPR038765">
    <property type="entry name" value="Papain-like_cys_pep_sf"/>
</dbReference>
<evidence type="ECO:0000256" key="3">
    <source>
        <dbReference type="ARBA" id="ARBA00022801"/>
    </source>
</evidence>
<keyword evidence="2" id="KW-0645">Protease</keyword>
<sequence length="1789" mass="195888">MGASVSEEKEVISSEAKETEVKEALQNAAKLLASLVEKQKAWEDPSFPPGQGALCHDWQALPKAKSGRFATLVWCRCEEAMGAKQVPIFPSTGPVPTDVRQGMLGDCYFLAALSSIAEAQPELLQQVVYSSRDGLSAGVCICRLSRSGQWVQVPVSHSLPCRREALQLAPEMRQKQAQEGQVFAFSSSCSQSLWVPLLEKAWARLNGSYQAAERGDAAEALAALTGAPAQQYSLRYHASPSEEGWWPFSSIMALCPGTITTPMRFQLGLAQLALAHVEVSLDLAACDQRWRRDEALSQLYLRLSQWDREGAQQSHNFYDVSTSFMLLARGASFARLPTPAEEAVMEPKIRARLLATLAHLGGYPERCGVCVAALDPSKEAIASLRPGEARELAQDGAEHMRQRLPPGKYCHAWALDRRPWDDLQVSPLEIQEHFAREVVYGKRVLLLGATPNQQLAQALRFAAQVSAAGVDTSTLFQRSDDFLEDLAGLLANVDLFLLVGLPPGLGALISLQVTCRFGVQALDAGPLALTATPGPRPGPPLQTPKAEEFEEPRGLRPASQRHSLNGPWQVQVTLDSATPGQLQEEAWQAMEVPFAPQSHRGLATKISAVEAVWYRRELLLDAAWCTGGLLQLHVDACDWECAFYLGSVSLGVHRGGYDPFRLDLPAAVCGQRTWLMVRAWDPTDEGCAFTDHPPVPCEACCETGWQPRGKQALKPGSIMYTAVTGLWRQGLWIEKLPLCHIAELSFDVPAPSLVEVSISSSCGEQMVVEVLSSGRSLGRASGPCCSLQLVLDEELKPWSPEVPQLYDLIVAMGSDLLRTSLGRRHVAASGGLMQLNGQAVFMHGVLYQGYWPESLLTPPDSNAIRRDLQAIKAAGFNTVRVHAVVMGADFYALCDELGLLVWQDMPAGDMRAMPLWSDSRAIAEETGAGAGVRLEEIRRSEASRSTFRLELEAMLRWLRPFPSIVAWVLFNEGWGQAETAATVEWVREADPTRLIDAASGWNELEPLGHFADIHNYEDNSSIFGPLPESFLNFAAWGYNVSGRIPVLGEYGGLGCAIDGHLWSHTAWGYGDKEVNRDVEVLAVGLEKLLGRLAQAICMGVGAAIYTQWNDVETEVNGLLTYDRHMKLPLEFFQEFSARVMAAFQHCGPTEGQSLSKGLSLQGPERDTKEKVWQALEGATKKRQPMCASCQGKKKPPPVEEGFFARLFSQAPPAVEVKEESDYEEDQVDEVTGLVGAHCYTVLSAVEAAANGGKSWFRTERWLRLRNPWGTGRWKGPGRKPGILPFVDCDLGKDARRRPEAKPDEQEGPEGPLQEVDAGTFWIRFADFCEEFSTVGVSKYRPGHVSSLCRLAPQAGKASQANCTLELVAEGQKPCEVVVSVIQESDEPFNRNKRRKYSAARIELLEFTSPGSPGGAATQCTQGARHVASSSFAMQREVVLEANLKPGVTYLAVVHWLQATPPQSWNSDCTLRVYAPCRAKLCPNVSSNQARREAYEAAAMGPRGKCLKEEQGAQLRCWSDREAGTVVLLLDATSAPAGLLASVSWTLQNALLQPHFPDWAGSVQAAGVAEKHVQVVELQPGQRQLTVVSWLDPNKAFSASYSWQAAAEPCAECSAPVGTAVPGRFSGAYHKLDTGAVHEECYASYMQRTAQRCIHCAKPVAQINGFGGKFFQFEAQKLGDHPGGAVHAECCEAFQRKFAQRCLQCGQHVMRIEGKYSGQHFNYKDGHYGRHGEGPVHEECHGAFLRKWAPSCAHCKEPLVKMGGFSGQIFEIGPSAKKVHEECLAEFQGK</sequence>
<feature type="domain" description="Calpain catalytic" evidence="7">
    <location>
        <begin position="1232"/>
        <end position="1340"/>
    </location>
</feature>
<gene>
    <name evidence="8" type="ORF">EVOR1521_LOCUS22127</name>
</gene>
<evidence type="ECO:0000256" key="1">
    <source>
        <dbReference type="ARBA" id="ARBA00007623"/>
    </source>
</evidence>
<evidence type="ECO:0000313" key="9">
    <source>
        <dbReference type="Proteomes" id="UP001178507"/>
    </source>
</evidence>
<dbReference type="InterPro" id="IPR006103">
    <property type="entry name" value="Glyco_hydro_2_cat"/>
</dbReference>
<evidence type="ECO:0000256" key="2">
    <source>
        <dbReference type="ARBA" id="ARBA00022670"/>
    </source>
</evidence>
<dbReference type="SMART" id="SM00230">
    <property type="entry name" value="CysPc"/>
    <property type="match status" value="1"/>
</dbReference>
<dbReference type="InterPro" id="IPR001300">
    <property type="entry name" value="Peptidase_C2_calpain_cat"/>
</dbReference>
<dbReference type="PROSITE" id="PS50203">
    <property type="entry name" value="CALPAIN_CAT"/>
    <property type="match status" value="2"/>
</dbReference>
<dbReference type="InterPro" id="IPR000169">
    <property type="entry name" value="Pept_cys_AS"/>
</dbReference>
<dbReference type="PANTHER" id="PTHR10183:SF379">
    <property type="entry name" value="CALPAIN-5"/>
    <property type="match status" value="1"/>
</dbReference>
<dbReference type="InterPro" id="IPR022684">
    <property type="entry name" value="Calpain_cysteine_protease"/>
</dbReference>
<dbReference type="Pfam" id="PF02836">
    <property type="entry name" value="Glyco_hydro_2_C"/>
    <property type="match status" value="1"/>
</dbReference>
<dbReference type="InterPro" id="IPR017853">
    <property type="entry name" value="GH"/>
</dbReference>
<dbReference type="EMBL" id="CAUJNA010003295">
    <property type="protein sequence ID" value="CAJ1398308.1"/>
    <property type="molecule type" value="Genomic_DNA"/>
</dbReference>
<evidence type="ECO:0000256" key="6">
    <source>
        <dbReference type="PROSITE-ProRule" id="PRU00239"/>
    </source>
</evidence>
<dbReference type="GO" id="GO:0004198">
    <property type="term" value="F:calcium-dependent cysteine-type endopeptidase activity"/>
    <property type="evidence" value="ECO:0007669"/>
    <property type="project" value="InterPro"/>
</dbReference>
<dbReference type="Gene3D" id="2.60.120.260">
    <property type="entry name" value="Galactose-binding domain-like"/>
    <property type="match status" value="1"/>
</dbReference>
<accession>A0AA36J4C4</accession>